<feature type="region of interest" description="Disordered" evidence="3">
    <location>
        <begin position="130"/>
        <end position="243"/>
    </location>
</feature>
<protein>
    <recommendedName>
        <fullName evidence="4">SH2 domain-containing protein</fullName>
    </recommendedName>
</protein>
<dbReference type="GO" id="GO:0005737">
    <property type="term" value="C:cytoplasm"/>
    <property type="evidence" value="ECO:0007669"/>
    <property type="project" value="UniProtKB-ARBA"/>
</dbReference>
<organism evidence="5 6">
    <name type="scientific">Anguilla anguilla</name>
    <name type="common">European freshwater eel</name>
    <name type="synonym">Muraena anguilla</name>
    <dbReference type="NCBI Taxonomy" id="7936"/>
    <lineage>
        <taxon>Eukaryota</taxon>
        <taxon>Metazoa</taxon>
        <taxon>Chordata</taxon>
        <taxon>Craniata</taxon>
        <taxon>Vertebrata</taxon>
        <taxon>Euteleostomi</taxon>
        <taxon>Actinopterygii</taxon>
        <taxon>Neopterygii</taxon>
        <taxon>Teleostei</taxon>
        <taxon>Anguilliformes</taxon>
        <taxon>Anguillidae</taxon>
        <taxon>Anguilla</taxon>
    </lineage>
</organism>
<dbReference type="PANTHER" id="PTHR14098">
    <property type="entry name" value="SH2 DOMAIN CONTAINING PROTEIN"/>
    <property type="match status" value="1"/>
</dbReference>
<dbReference type="GO" id="GO:0035556">
    <property type="term" value="P:intracellular signal transduction"/>
    <property type="evidence" value="ECO:0007669"/>
    <property type="project" value="TreeGrafter"/>
</dbReference>
<keyword evidence="6" id="KW-1185">Reference proteome</keyword>
<dbReference type="PROSITE" id="PS50001">
    <property type="entry name" value="SH2"/>
    <property type="match status" value="1"/>
</dbReference>
<evidence type="ECO:0000256" key="3">
    <source>
        <dbReference type="SAM" id="MobiDB-lite"/>
    </source>
</evidence>
<comment type="caution">
    <text evidence="5">The sequence shown here is derived from an EMBL/GenBank/DDBJ whole genome shotgun (WGS) entry which is preliminary data.</text>
</comment>
<dbReference type="InterPro" id="IPR036860">
    <property type="entry name" value="SH2_dom_sf"/>
</dbReference>
<feature type="compositionally biased region" description="Polar residues" evidence="3">
    <location>
        <begin position="228"/>
        <end position="238"/>
    </location>
</feature>
<feature type="compositionally biased region" description="Basic and acidic residues" evidence="3">
    <location>
        <begin position="281"/>
        <end position="290"/>
    </location>
</feature>
<evidence type="ECO:0000313" key="6">
    <source>
        <dbReference type="Proteomes" id="UP001044222"/>
    </source>
</evidence>
<evidence type="ECO:0000313" key="5">
    <source>
        <dbReference type="EMBL" id="KAG5845516.1"/>
    </source>
</evidence>
<dbReference type="Pfam" id="PF00017">
    <property type="entry name" value="SH2"/>
    <property type="match status" value="1"/>
</dbReference>
<proteinExistence type="predicted"/>
<dbReference type="AlphaFoldDB" id="A0A9D3RXX1"/>
<dbReference type="InterPro" id="IPR000980">
    <property type="entry name" value="SH2"/>
</dbReference>
<feature type="region of interest" description="Disordered" evidence="3">
    <location>
        <begin position="267"/>
        <end position="290"/>
    </location>
</feature>
<gene>
    <name evidence="5" type="ORF">ANANG_G00139970</name>
</gene>
<reference evidence="5" key="1">
    <citation type="submission" date="2021-01" db="EMBL/GenBank/DDBJ databases">
        <title>A chromosome-scale assembly of European eel, Anguilla anguilla.</title>
        <authorList>
            <person name="Henkel C."/>
            <person name="Jong-Raadsen S.A."/>
            <person name="Dufour S."/>
            <person name="Weltzien F.-A."/>
            <person name="Palstra A.P."/>
            <person name="Pelster B."/>
            <person name="Spaink H.P."/>
            <person name="Van Den Thillart G.E."/>
            <person name="Jansen H."/>
            <person name="Zahm M."/>
            <person name="Klopp C."/>
            <person name="Cedric C."/>
            <person name="Louis A."/>
            <person name="Berthelot C."/>
            <person name="Parey E."/>
            <person name="Roest Crollius H."/>
            <person name="Montfort J."/>
            <person name="Robinson-Rechavi M."/>
            <person name="Bucao C."/>
            <person name="Bouchez O."/>
            <person name="Gislard M."/>
            <person name="Lluch J."/>
            <person name="Milhes M."/>
            <person name="Lampietro C."/>
            <person name="Lopez Roques C."/>
            <person name="Donnadieu C."/>
            <person name="Braasch I."/>
            <person name="Desvignes T."/>
            <person name="Postlethwait J."/>
            <person name="Bobe J."/>
            <person name="Guiguen Y."/>
            <person name="Dirks R."/>
        </authorList>
    </citation>
    <scope>NUCLEOTIDE SEQUENCE</scope>
    <source>
        <strain evidence="5">Tag_6206</strain>
        <tissue evidence="5">Liver</tissue>
    </source>
</reference>
<dbReference type="Proteomes" id="UP001044222">
    <property type="component" value="Chromosome 7"/>
</dbReference>
<name>A0A9D3RXX1_ANGAN</name>
<feature type="domain" description="SH2" evidence="4">
    <location>
        <begin position="312"/>
        <end position="420"/>
    </location>
</feature>
<evidence type="ECO:0000259" key="4">
    <source>
        <dbReference type="PROSITE" id="PS50001"/>
    </source>
</evidence>
<evidence type="ECO:0000256" key="1">
    <source>
        <dbReference type="ARBA" id="ARBA00022999"/>
    </source>
</evidence>
<feature type="compositionally biased region" description="Basic and acidic residues" evidence="3">
    <location>
        <begin position="215"/>
        <end position="227"/>
    </location>
</feature>
<dbReference type="Gene3D" id="3.30.505.10">
    <property type="entry name" value="SH2 domain"/>
    <property type="match status" value="1"/>
</dbReference>
<dbReference type="PANTHER" id="PTHR14098:SF2">
    <property type="entry name" value="CYTOKINE-DEPENDENT HEMATOPOIETIC CELL LINKER"/>
    <property type="match status" value="1"/>
</dbReference>
<dbReference type="GO" id="GO:0007169">
    <property type="term" value="P:cell surface receptor protein tyrosine kinase signaling pathway"/>
    <property type="evidence" value="ECO:0007669"/>
    <property type="project" value="TreeGrafter"/>
</dbReference>
<accession>A0A9D3RXX1</accession>
<dbReference type="SMART" id="SM00252">
    <property type="entry name" value="SH2"/>
    <property type="match status" value="1"/>
</dbReference>
<dbReference type="FunFam" id="3.30.505.10:FF:000016">
    <property type="entry name" value="B-cell linker protein isoform 2"/>
    <property type="match status" value="1"/>
</dbReference>
<evidence type="ECO:0000256" key="2">
    <source>
        <dbReference type="PROSITE-ProRule" id="PRU00191"/>
    </source>
</evidence>
<dbReference type="EMBL" id="JAFIRN010000007">
    <property type="protein sequence ID" value="KAG5845516.1"/>
    <property type="molecule type" value="Genomic_DNA"/>
</dbReference>
<dbReference type="InterPro" id="IPR051751">
    <property type="entry name" value="Immunoreceptor_sig_adapters"/>
</dbReference>
<keyword evidence="1 2" id="KW-0727">SH2 domain</keyword>
<sequence>MERLRVCAEILRSKEMPVPRSRLVEDVRSAEVDPALQSRNRGSAVSSFPEASFQVTGAKRENYALPPVMEQRLRGRKMEHRLCHHDDMEEDDYHGVDDQEETHPVRILPPKPLMSDAAYADRLICRSSLPELPASPLNMSQNIPPRLPKRNIQGPSVDRSLKPGKKQNSQTSGETKHLGDTGIQDIQPPRLPKRVVKELRAPSPVSVSPKARRATHADRRPKTETGHHQTIMSRSPVNAGTRREARPMQTTFSQDLEFCRESWSAGSKLPAAGTPSVSASRHHEWPPTRGDMKTYGHHAKPRPAQISSDQSWYIGACERANAEHALHLMNTDGAFLVRDHSKSSAEEPFVLSLLSQRRVFNIKIRFIKSARKYALGTGLRTNDMFDSVDAIIRFHMIFPIVLIDGKDQSVQRKCTLTCPLTKDEVDKILGQ</sequence>
<dbReference type="SUPFAM" id="SSF55550">
    <property type="entry name" value="SH2 domain"/>
    <property type="match status" value="1"/>
</dbReference>